<comment type="caution">
    <text evidence="1">The sequence shown here is derived from an EMBL/GenBank/DDBJ whole genome shotgun (WGS) entry which is preliminary data.</text>
</comment>
<feature type="non-terminal residue" evidence="1">
    <location>
        <position position="1"/>
    </location>
</feature>
<evidence type="ECO:0000313" key="1">
    <source>
        <dbReference type="EMBL" id="CAF4287725.1"/>
    </source>
</evidence>
<dbReference type="Proteomes" id="UP000681967">
    <property type="component" value="Unassembled WGS sequence"/>
</dbReference>
<dbReference type="Proteomes" id="UP000681720">
    <property type="component" value="Unassembled WGS sequence"/>
</dbReference>
<protein>
    <submittedName>
        <fullName evidence="1">Uncharacterized protein</fullName>
    </submittedName>
</protein>
<organism evidence="1 3">
    <name type="scientific">Rotaria magnacalcarata</name>
    <dbReference type="NCBI Taxonomy" id="392030"/>
    <lineage>
        <taxon>Eukaryota</taxon>
        <taxon>Metazoa</taxon>
        <taxon>Spiralia</taxon>
        <taxon>Gnathifera</taxon>
        <taxon>Rotifera</taxon>
        <taxon>Eurotatoria</taxon>
        <taxon>Bdelloidea</taxon>
        <taxon>Philodinida</taxon>
        <taxon>Philodinidae</taxon>
        <taxon>Rotaria</taxon>
    </lineage>
</organism>
<dbReference type="AlphaFoldDB" id="A0A8S2TXR1"/>
<reference evidence="1" key="1">
    <citation type="submission" date="2021-02" db="EMBL/GenBank/DDBJ databases">
        <authorList>
            <person name="Nowell W R."/>
        </authorList>
    </citation>
    <scope>NUCLEOTIDE SEQUENCE</scope>
</reference>
<dbReference type="EMBL" id="CAJOBJ010060144">
    <property type="protein sequence ID" value="CAF4414206.1"/>
    <property type="molecule type" value="Genomic_DNA"/>
</dbReference>
<evidence type="ECO:0000313" key="2">
    <source>
        <dbReference type="EMBL" id="CAF4414206.1"/>
    </source>
</evidence>
<accession>A0A8S2TXR1</accession>
<name>A0A8S2TXR1_9BILA</name>
<sequence>MLPFDQESSVQRVKHICNEFEQTTLYAQRVAEARQFHTIDDDQTDAVGGLFHRAP</sequence>
<gene>
    <name evidence="1" type="ORF">BYL167_LOCUS26961</name>
    <name evidence="2" type="ORF">GIL414_LOCUS30771</name>
</gene>
<evidence type="ECO:0000313" key="3">
    <source>
        <dbReference type="Proteomes" id="UP000681967"/>
    </source>
</evidence>
<dbReference type="EMBL" id="CAJOBH010033030">
    <property type="protein sequence ID" value="CAF4287725.1"/>
    <property type="molecule type" value="Genomic_DNA"/>
</dbReference>
<proteinExistence type="predicted"/>